<evidence type="ECO:0000259" key="3">
    <source>
        <dbReference type="PROSITE" id="PS51190"/>
    </source>
</evidence>
<keyword evidence="5" id="KW-1185">Reference proteome</keyword>
<dbReference type="InterPro" id="IPR036940">
    <property type="entry name" value="PI3/4_kinase_cat_sf"/>
</dbReference>
<dbReference type="SMART" id="SM01343">
    <property type="entry name" value="FATC"/>
    <property type="match status" value="1"/>
</dbReference>
<dbReference type="SUPFAM" id="SSF56112">
    <property type="entry name" value="Protein kinase-like (PK-like)"/>
    <property type="match status" value="1"/>
</dbReference>
<dbReference type="InterPro" id="IPR000403">
    <property type="entry name" value="PI3/4_kinase_cat_dom"/>
</dbReference>
<dbReference type="InterPro" id="IPR003152">
    <property type="entry name" value="FATC_dom"/>
</dbReference>
<feature type="domain" description="FATC" evidence="3">
    <location>
        <begin position="303"/>
        <end position="335"/>
    </location>
</feature>
<dbReference type="GO" id="GO:0006302">
    <property type="term" value="P:double-strand break repair"/>
    <property type="evidence" value="ECO:0007669"/>
    <property type="project" value="TreeGrafter"/>
</dbReference>
<dbReference type="Pfam" id="PF02260">
    <property type="entry name" value="FATC"/>
    <property type="match status" value="1"/>
</dbReference>
<dbReference type="GO" id="GO:0000723">
    <property type="term" value="P:telomere maintenance"/>
    <property type="evidence" value="ECO:0007669"/>
    <property type="project" value="TreeGrafter"/>
</dbReference>
<dbReference type="Pfam" id="PF00454">
    <property type="entry name" value="PI3_PI4_kinase"/>
    <property type="match status" value="1"/>
</dbReference>
<dbReference type="GO" id="GO:0004674">
    <property type="term" value="F:protein serine/threonine kinase activity"/>
    <property type="evidence" value="ECO:0007669"/>
    <property type="project" value="TreeGrafter"/>
</dbReference>
<dbReference type="EMBL" id="GL376633">
    <property type="status" value="NOT_ANNOTATED_CDS"/>
    <property type="molecule type" value="Genomic_DNA"/>
</dbReference>
<evidence type="ECO:0000256" key="1">
    <source>
        <dbReference type="SAM" id="MobiDB-lite"/>
    </source>
</evidence>
<dbReference type="SMART" id="SM00146">
    <property type="entry name" value="PI3Kc"/>
    <property type="match status" value="1"/>
</dbReference>
<dbReference type="InterPro" id="IPR050517">
    <property type="entry name" value="DDR_Repair_Kinase"/>
</dbReference>
<dbReference type="PROSITE" id="PS50290">
    <property type="entry name" value="PI3_4_KINASE_3"/>
    <property type="match status" value="1"/>
</dbReference>
<feature type="compositionally biased region" description="Acidic residues" evidence="1">
    <location>
        <begin position="199"/>
        <end position="208"/>
    </location>
</feature>
<evidence type="ECO:0000259" key="2">
    <source>
        <dbReference type="PROSITE" id="PS50290"/>
    </source>
</evidence>
<dbReference type="Gene3D" id="1.10.1070.11">
    <property type="entry name" value="Phosphatidylinositol 3-/4-kinase, catalytic domain"/>
    <property type="match status" value="1"/>
</dbReference>
<dbReference type="EnsemblProtists" id="PYU1_T005465">
    <property type="protein sequence ID" value="PYU1_T005465"/>
    <property type="gene ID" value="PYU1_G005454"/>
</dbReference>
<evidence type="ECO:0000313" key="5">
    <source>
        <dbReference type="Proteomes" id="UP000019132"/>
    </source>
</evidence>
<dbReference type="VEuPathDB" id="FungiDB:PYU1_G005454"/>
<dbReference type="PANTHER" id="PTHR11139:SF68">
    <property type="entry name" value="DNA-DEPENDENT PROTEIN KINASE CATALYTIC SUBUNIT"/>
    <property type="match status" value="1"/>
</dbReference>
<reference evidence="5" key="2">
    <citation type="submission" date="2010-04" db="EMBL/GenBank/DDBJ databases">
        <authorList>
            <person name="Buell R."/>
            <person name="Hamilton J."/>
            <person name="Hostetler J."/>
        </authorList>
    </citation>
    <scope>NUCLEOTIDE SEQUENCE [LARGE SCALE GENOMIC DNA]</scope>
    <source>
        <strain evidence="5">DAOM:BR144</strain>
    </source>
</reference>
<dbReference type="OMA" id="CIRESMI"/>
<feature type="compositionally biased region" description="Basic residues" evidence="1">
    <location>
        <begin position="213"/>
        <end position="222"/>
    </location>
</feature>
<feature type="region of interest" description="Disordered" evidence="1">
    <location>
        <begin position="181"/>
        <end position="242"/>
    </location>
</feature>
<accession>K3WKH3</accession>
<protein>
    <submittedName>
        <fullName evidence="4">Uncharacterized protein</fullName>
    </submittedName>
</protein>
<reference evidence="4" key="3">
    <citation type="submission" date="2015-02" db="UniProtKB">
        <authorList>
            <consortium name="EnsemblProtists"/>
        </authorList>
    </citation>
    <scope>IDENTIFICATION</scope>
    <source>
        <strain evidence="4">DAOM BR144</strain>
    </source>
</reference>
<organism evidence="4 5">
    <name type="scientific">Globisporangium ultimum (strain ATCC 200006 / CBS 805.95 / DAOM BR144)</name>
    <name type="common">Pythium ultimum</name>
    <dbReference type="NCBI Taxonomy" id="431595"/>
    <lineage>
        <taxon>Eukaryota</taxon>
        <taxon>Sar</taxon>
        <taxon>Stramenopiles</taxon>
        <taxon>Oomycota</taxon>
        <taxon>Peronosporomycetes</taxon>
        <taxon>Pythiales</taxon>
        <taxon>Pythiaceae</taxon>
        <taxon>Globisporangium</taxon>
    </lineage>
</organism>
<dbReference type="STRING" id="431595.K3WKH3"/>
<reference evidence="5" key="1">
    <citation type="journal article" date="2010" name="Genome Biol.">
        <title>Genome sequence of the necrotrophic plant pathogen Pythium ultimum reveals original pathogenicity mechanisms and effector repertoire.</title>
        <authorList>
            <person name="Levesque C.A."/>
            <person name="Brouwer H."/>
            <person name="Cano L."/>
            <person name="Hamilton J.P."/>
            <person name="Holt C."/>
            <person name="Huitema E."/>
            <person name="Raffaele S."/>
            <person name="Robideau G.P."/>
            <person name="Thines M."/>
            <person name="Win J."/>
            <person name="Zerillo M.M."/>
            <person name="Beakes G.W."/>
            <person name="Boore J.L."/>
            <person name="Busam D."/>
            <person name="Dumas B."/>
            <person name="Ferriera S."/>
            <person name="Fuerstenberg S.I."/>
            <person name="Gachon C.M."/>
            <person name="Gaulin E."/>
            <person name="Govers F."/>
            <person name="Grenville-Briggs L."/>
            <person name="Horner N."/>
            <person name="Hostetler J."/>
            <person name="Jiang R.H."/>
            <person name="Johnson J."/>
            <person name="Krajaejun T."/>
            <person name="Lin H."/>
            <person name="Meijer H.J."/>
            <person name="Moore B."/>
            <person name="Morris P."/>
            <person name="Phuntmart V."/>
            <person name="Puiu D."/>
            <person name="Shetty J."/>
            <person name="Stajich J.E."/>
            <person name="Tripathy S."/>
            <person name="Wawra S."/>
            <person name="van West P."/>
            <person name="Whitty B.R."/>
            <person name="Coutinho P.M."/>
            <person name="Henrissat B."/>
            <person name="Martin F."/>
            <person name="Thomas P.D."/>
            <person name="Tyler B.M."/>
            <person name="De Vries R.P."/>
            <person name="Kamoun S."/>
            <person name="Yandell M."/>
            <person name="Tisserat N."/>
            <person name="Buell C.R."/>
        </authorList>
    </citation>
    <scope>NUCLEOTIDE SEQUENCE</scope>
    <source>
        <strain evidence="5">DAOM:BR144</strain>
    </source>
</reference>
<feature type="domain" description="PI3K/PI4K catalytic" evidence="2">
    <location>
        <begin position="1"/>
        <end position="224"/>
    </location>
</feature>
<sequence>MFHMKQRGSSFCAKVIAPQSADVKANFQSVQALIPGDLLRRQLFDISSNFEAFLSVRDQFAKSLAVFSACSYILGIGDRHLDNFLLDLRTGAVIGIDFGVSFGAGASALPVPELIPFRYTRQMNFVFEPYDGLNLLTQDMQAVFGALRDKKQVVESIMNVFLHEPLLDWQKPTMTHQKEIFANDEQGSSMEEGRFESTIEADTEDEDQSQGRQKVKRARTSSRQKDSASASSSGASSKSSAGAKATAWLPNVKIAIARRKLEGFSPRILLKEELVQNPHLGAQLNNFHALVDSLGGDSNHERVALSPLAQTQELLAMATSPDLLGRTYHGWMPWL</sequence>
<evidence type="ECO:0000313" key="4">
    <source>
        <dbReference type="EnsemblProtists" id="PYU1_T005465"/>
    </source>
</evidence>
<feature type="compositionally biased region" description="Low complexity" evidence="1">
    <location>
        <begin position="227"/>
        <end position="242"/>
    </location>
</feature>
<dbReference type="InParanoid" id="K3WKH3"/>
<dbReference type="HOGENOM" id="CLU_1023980_0_0_1"/>
<dbReference type="PANTHER" id="PTHR11139">
    <property type="entry name" value="ATAXIA TELANGIECTASIA MUTATED ATM -RELATED"/>
    <property type="match status" value="1"/>
</dbReference>
<dbReference type="eggNOG" id="KOG0891">
    <property type="taxonomic scope" value="Eukaryota"/>
</dbReference>
<dbReference type="PROSITE" id="PS51190">
    <property type="entry name" value="FATC"/>
    <property type="match status" value="1"/>
</dbReference>
<dbReference type="InterPro" id="IPR011009">
    <property type="entry name" value="Kinase-like_dom_sf"/>
</dbReference>
<name>K3WKH3_GLOUD</name>
<proteinExistence type="predicted"/>
<dbReference type="AlphaFoldDB" id="K3WKH3"/>
<dbReference type="GO" id="GO:0005634">
    <property type="term" value="C:nucleus"/>
    <property type="evidence" value="ECO:0007669"/>
    <property type="project" value="TreeGrafter"/>
</dbReference>
<dbReference type="Proteomes" id="UP000019132">
    <property type="component" value="Unassembled WGS sequence"/>
</dbReference>